<dbReference type="HOGENOM" id="CLU_2376290_0_0_1"/>
<dbReference type="EnsemblPlants" id="OGLUM07G12800.1">
    <property type="protein sequence ID" value="OGLUM07G12800.1"/>
    <property type="gene ID" value="OGLUM07G12800"/>
</dbReference>
<keyword evidence="2" id="KW-1185">Reference proteome</keyword>
<organism evidence="1">
    <name type="scientific">Oryza glumipatula</name>
    <dbReference type="NCBI Taxonomy" id="40148"/>
    <lineage>
        <taxon>Eukaryota</taxon>
        <taxon>Viridiplantae</taxon>
        <taxon>Streptophyta</taxon>
        <taxon>Embryophyta</taxon>
        <taxon>Tracheophyta</taxon>
        <taxon>Spermatophyta</taxon>
        <taxon>Magnoliopsida</taxon>
        <taxon>Liliopsida</taxon>
        <taxon>Poales</taxon>
        <taxon>Poaceae</taxon>
        <taxon>BOP clade</taxon>
        <taxon>Oryzoideae</taxon>
        <taxon>Oryzeae</taxon>
        <taxon>Oryzinae</taxon>
        <taxon>Oryza</taxon>
    </lineage>
</organism>
<accession>A0A0E0AJF7</accession>
<sequence>MSEGIQFHGSMTWDGEKTWSRFLAPKSCSGFFHCTLLRICTTLEHFMALNSLLDLMQSSDYMYFHQQRVQNIPYCRLTCRLSYPISVQKSIVVLS</sequence>
<reference evidence="1" key="2">
    <citation type="submission" date="2018-05" db="EMBL/GenBank/DDBJ databases">
        <title>OgluRS3 (Oryza glumaepatula Reference Sequence Version 3).</title>
        <authorList>
            <person name="Zhang J."/>
            <person name="Kudrna D."/>
            <person name="Lee S."/>
            <person name="Talag J."/>
            <person name="Welchert J."/>
            <person name="Wing R.A."/>
        </authorList>
    </citation>
    <scope>NUCLEOTIDE SEQUENCE [LARGE SCALE GENOMIC DNA]</scope>
</reference>
<evidence type="ECO:0000313" key="1">
    <source>
        <dbReference type="EnsemblPlants" id="OGLUM07G12800.1"/>
    </source>
</evidence>
<dbReference type="Gramene" id="OGLUM07G12800.1">
    <property type="protein sequence ID" value="OGLUM07G12800.1"/>
    <property type="gene ID" value="OGLUM07G12800"/>
</dbReference>
<reference evidence="1" key="1">
    <citation type="submission" date="2015-04" db="UniProtKB">
        <authorList>
            <consortium name="EnsemblPlants"/>
        </authorList>
    </citation>
    <scope>IDENTIFICATION</scope>
</reference>
<proteinExistence type="predicted"/>
<protein>
    <submittedName>
        <fullName evidence="1">Uncharacterized protein</fullName>
    </submittedName>
</protein>
<dbReference type="AlphaFoldDB" id="A0A0E0AJF7"/>
<evidence type="ECO:0000313" key="2">
    <source>
        <dbReference type="Proteomes" id="UP000026961"/>
    </source>
</evidence>
<dbReference type="Proteomes" id="UP000026961">
    <property type="component" value="Chromosome 7"/>
</dbReference>
<name>A0A0E0AJF7_9ORYZ</name>